<sequence length="70" mass="7689">MRLGLCRSPSPPGAAAAAAAAAAELRVLAKKEFFRDVQEDPLLWEINTKDFNRAVGSSKVQESRRSKRAF</sequence>
<reference evidence="1" key="1">
    <citation type="submission" date="2013-10" db="EMBL/GenBank/DDBJ databases">
        <title>Genomic analysis of the causative agents of coccidiosis in chickens.</title>
        <authorList>
            <person name="Reid A.J."/>
            <person name="Blake D."/>
            <person name="Billington K."/>
            <person name="Browne H."/>
            <person name="Dunn M."/>
            <person name="Hung S."/>
            <person name="Kawahara F."/>
            <person name="Miranda-Saavedra D."/>
            <person name="Mourier T."/>
            <person name="Nagra H."/>
            <person name="Otto T.D."/>
            <person name="Rawlings N."/>
            <person name="Sanchez A."/>
            <person name="Sanders M."/>
            <person name="Subramaniam C."/>
            <person name="Tay Y."/>
            <person name="Dear P."/>
            <person name="Doerig C."/>
            <person name="Gruber A."/>
            <person name="Parkinson J."/>
            <person name="Shirley M."/>
            <person name="Wan K.L."/>
            <person name="Berriman M."/>
            <person name="Tomley F."/>
            <person name="Pain A."/>
        </authorList>
    </citation>
    <scope>NUCLEOTIDE SEQUENCE [LARGE SCALE GENOMIC DNA]</scope>
    <source>
        <strain evidence="1">Houghton</strain>
    </source>
</reference>
<organism evidence="1 2">
    <name type="scientific">Eimeria tenella</name>
    <name type="common">Coccidian parasite</name>
    <dbReference type="NCBI Taxonomy" id="5802"/>
    <lineage>
        <taxon>Eukaryota</taxon>
        <taxon>Sar</taxon>
        <taxon>Alveolata</taxon>
        <taxon>Apicomplexa</taxon>
        <taxon>Conoidasida</taxon>
        <taxon>Coccidia</taxon>
        <taxon>Eucoccidiorida</taxon>
        <taxon>Eimeriorina</taxon>
        <taxon>Eimeriidae</taxon>
        <taxon>Eimeria</taxon>
    </lineage>
</organism>
<dbReference type="AlphaFoldDB" id="U6KR38"/>
<accession>U6KR38</accession>
<dbReference type="Proteomes" id="UP000030747">
    <property type="component" value="Unassembled WGS sequence"/>
</dbReference>
<reference evidence="1" key="2">
    <citation type="submission" date="2013-10" db="EMBL/GenBank/DDBJ databases">
        <authorList>
            <person name="Aslett M."/>
        </authorList>
    </citation>
    <scope>NUCLEOTIDE SEQUENCE [LARGE SCALE GENOMIC DNA]</scope>
    <source>
        <strain evidence="1">Houghton</strain>
    </source>
</reference>
<gene>
    <name evidence="1" type="ORF">ETH_00036710</name>
</gene>
<dbReference type="OrthoDB" id="10499669at2759"/>
<dbReference type="VEuPathDB" id="ToxoDB:ETH_00036710"/>
<dbReference type="GeneID" id="25256383"/>
<dbReference type="RefSeq" id="XP_013229599.1">
    <property type="nucleotide sequence ID" value="XM_013374145.1"/>
</dbReference>
<dbReference type="VEuPathDB" id="ToxoDB:ETH2_0625400"/>
<proteinExistence type="predicted"/>
<evidence type="ECO:0000313" key="2">
    <source>
        <dbReference type="Proteomes" id="UP000030747"/>
    </source>
</evidence>
<name>U6KR38_EIMTE</name>
<protein>
    <submittedName>
        <fullName evidence="1">Uncharacterized protein</fullName>
    </submittedName>
</protein>
<keyword evidence="2" id="KW-1185">Reference proteome</keyword>
<dbReference type="EMBL" id="HG674099">
    <property type="protein sequence ID" value="CDJ38844.1"/>
    <property type="molecule type" value="Genomic_DNA"/>
</dbReference>
<evidence type="ECO:0000313" key="1">
    <source>
        <dbReference type="EMBL" id="CDJ38844.1"/>
    </source>
</evidence>